<dbReference type="InterPro" id="IPR036271">
    <property type="entry name" value="Tet_transcr_reg_TetR-rel_C_sf"/>
</dbReference>
<dbReference type="Gene3D" id="1.10.357.10">
    <property type="entry name" value="Tetracycline Repressor, domain 2"/>
    <property type="match status" value="1"/>
</dbReference>
<evidence type="ECO:0000256" key="4">
    <source>
        <dbReference type="PROSITE-ProRule" id="PRU00335"/>
    </source>
</evidence>
<dbReference type="PANTHER" id="PTHR30055:SF234">
    <property type="entry name" value="HTH-TYPE TRANSCRIPTIONAL REGULATOR BETI"/>
    <property type="match status" value="1"/>
</dbReference>
<protein>
    <submittedName>
        <fullName evidence="6">TetR/AcrR family transcriptional regulator</fullName>
    </submittedName>
</protein>
<evidence type="ECO:0000256" key="2">
    <source>
        <dbReference type="ARBA" id="ARBA00023125"/>
    </source>
</evidence>
<dbReference type="PROSITE" id="PS50977">
    <property type="entry name" value="HTH_TETR_2"/>
    <property type="match status" value="1"/>
</dbReference>
<dbReference type="GO" id="GO:0000976">
    <property type="term" value="F:transcription cis-regulatory region binding"/>
    <property type="evidence" value="ECO:0007669"/>
    <property type="project" value="TreeGrafter"/>
</dbReference>
<dbReference type="InterPro" id="IPR001647">
    <property type="entry name" value="HTH_TetR"/>
</dbReference>
<name>A0A5S4V396_9MICO</name>
<evidence type="ECO:0000259" key="5">
    <source>
        <dbReference type="PROSITE" id="PS50977"/>
    </source>
</evidence>
<dbReference type="GO" id="GO:0003700">
    <property type="term" value="F:DNA-binding transcription factor activity"/>
    <property type="evidence" value="ECO:0007669"/>
    <property type="project" value="TreeGrafter"/>
</dbReference>
<reference evidence="6 7" key="1">
    <citation type="submission" date="2019-08" db="EMBL/GenBank/DDBJ databases">
        <authorList>
            <person name="Hu J."/>
        </authorList>
    </citation>
    <scope>NUCLEOTIDE SEQUENCE [LARGE SCALE GENOMIC DNA]</scope>
    <source>
        <strain evidence="6 7">NEAU-184</strain>
    </source>
</reference>
<proteinExistence type="predicted"/>
<keyword evidence="3" id="KW-0804">Transcription</keyword>
<keyword evidence="1" id="KW-0805">Transcription regulation</keyword>
<dbReference type="SUPFAM" id="SSF46689">
    <property type="entry name" value="Homeodomain-like"/>
    <property type="match status" value="1"/>
</dbReference>
<dbReference type="SUPFAM" id="SSF48498">
    <property type="entry name" value="Tetracyclin repressor-like, C-terminal domain"/>
    <property type="match status" value="1"/>
</dbReference>
<dbReference type="InterPro" id="IPR050109">
    <property type="entry name" value="HTH-type_TetR-like_transc_reg"/>
</dbReference>
<feature type="domain" description="HTH tetR-type" evidence="5">
    <location>
        <begin position="14"/>
        <end position="72"/>
    </location>
</feature>
<evidence type="ECO:0000313" key="6">
    <source>
        <dbReference type="EMBL" id="TYL50990.1"/>
    </source>
</evidence>
<evidence type="ECO:0000313" key="7">
    <source>
        <dbReference type="Proteomes" id="UP000325243"/>
    </source>
</evidence>
<sequence length="195" mass="21129">MAEATPRPTRSDAVRNRDAILEAAIDVLARDPRASMTDIARASGVGRVTLYGHFSSREELIEATLLRVIERSEAELASLDLSGAPMAALDLLVHRSWRIVDTFHRLLGVAELALSNEQILAHHAEPMARVRLLIERGQHDGAMRRDLDAGWLTSCFTAILHTAAGELRAGRLAEDDADRVVAATVVSLLAAPPSS</sequence>
<gene>
    <name evidence="6" type="ORF">FYC51_17795</name>
</gene>
<keyword evidence="7" id="KW-1185">Reference proteome</keyword>
<keyword evidence="2 4" id="KW-0238">DNA-binding</keyword>
<dbReference type="Pfam" id="PF00440">
    <property type="entry name" value="TetR_N"/>
    <property type="match status" value="1"/>
</dbReference>
<organism evidence="6 7">
    <name type="scientific">Agromyces mariniharenae</name>
    <dbReference type="NCBI Taxonomy" id="2604423"/>
    <lineage>
        <taxon>Bacteria</taxon>
        <taxon>Bacillati</taxon>
        <taxon>Actinomycetota</taxon>
        <taxon>Actinomycetes</taxon>
        <taxon>Micrococcales</taxon>
        <taxon>Microbacteriaceae</taxon>
        <taxon>Agromyces</taxon>
    </lineage>
</organism>
<accession>A0A5S4V396</accession>
<comment type="caution">
    <text evidence="6">The sequence shown here is derived from an EMBL/GenBank/DDBJ whole genome shotgun (WGS) entry which is preliminary data.</text>
</comment>
<dbReference type="Proteomes" id="UP000325243">
    <property type="component" value="Unassembled WGS sequence"/>
</dbReference>
<dbReference type="PANTHER" id="PTHR30055">
    <property type="entry name" value="HTH-TYPE TRANSCRIPTIONAL REGULATOR RUTR"/>
    <property type="match status" value="1"/>
</dbReference>
<evidence type="ECO:0000256" key="1">
    <source>
        <dbReference type="ARBA" id="ARBA00023015"/>
    </source>
</evidence>
<dbReference type="RefSeq" id="WP_148735085.1">
    <property type="nucleotide sequence ID" value="NZ_VSSB01000002.1"/>
</dbReference>
<evidence type="ECO:0000256" key="3">
    <source>
        <dbReference type="ARBA" id="ARBA00023163"/>
    </source>
</evidence>
<dbReference type="AlphaFoldDB" id="A0A5S4V396"/>
<dbReference type="InterPro" id="IPR009057">
    <property type="entry name" value="Homeodomain-like_sf"/>
</dbReference>
<feature type="DNA-binding region" description="H-T-H motif" evidence="4">
    <location>
        <begin position="35"/>
        <end position="54"/>
    </location>
</feature>
<dbReference type="EMBL" id="VSSB01000002">
    <property type="protein sequence ID" value="TYL50990.1"/>
    <property type="molecule type" value="Genomic_DNA"/>
</dbReference>